<dbReference type="PANTHER" id="PTHR36503:SF2">
    <property type="entry name" value="BLR2408 PROTEIN"/>
    <property type="match status" value="1"/>
</dbReference>
<dbReference type="AlphaFoldDB" id="A0A558GRF6"/>
<dbReference type="PANTHER" id="PTHR36503">
    <property type="entry name" value="BLR2520 PROTEIN"/>
    <property type="match status" value="1"/>
</dbReference>
<reference evidence="2 3" key="1">
    <citation type="submission" date="2019-07" db="EMBL/GenBank/DDBJ databases">
        <title>Diversity of Bacteria from Kongsfjorden, Arctic.</title>
        <authorList>
            <person name="Yu Y."/>
        </authorList>
    </citation>
    <scope>NUCLEOTIDE SEQUENCE [LARGE SCALE GENOMIC DNA]</scope>
    <source>
        <strain evidence="2 3">SM1928</strain>
    </source>
</reference>
<dbReference type="Pfam" id="PF22677">
    <property type="entry name" value="Ble-like_N"/>
    <property type="match status" value="1"/>
</dbReference>
<dbReference type="RefSeq" id="WP_144652615.1">
    <property type="nucleotide sequence ID" value="NZ_VNFK01000018.1"/>
</dbReference>
<dbReference type="Gene3D" id="3.10.180.10">
    <property type="entry name" value="2,3-Dihydroxybiphenyl 1,2-Dioxygenase, domain 1"/>
    <property type="match status" value="1"/>
</dbReference>
<dbReference type="InterPro" id="IPR029068">
    <property type="entry name" value="Glyas_Bleomycin-R_OHBP_Dase"/>
</dbReference>
<evidence type="ECO:0000313" key="3">
    <source>
        <dbReference type="Proteomes" id="UP000316500"/>
    </source>
</evidence>
<dbReference type="InterPro" id="IPR053863">
    <property type="entry name" value="Glyoxy/Ble-like_N"/>
</dbReference>
<sequence>MTTSIFVNLPVSDLEASKAFYTALGYTINPNFTDETAACVVFSDTIYAMLLTHAKFSEFTKQPIADTRNSTAAIVALSADSREDVDALATKALEAGGSETYDAQDLGFMYSRAFRDLDGHHWEVLWMDEAAAQAGPPEH</sequence>
<dbReference type="SUPFAM" id="SSF54593">
    <property type="entry name" value="Glyoxalase/Bleomycin resistance protein/Dihydroxybiphenyl dioxygenase"/>
    <property type="match status" value="1"/>
</dbReference>
<proteinExistence type="predicted"/>
<organism evidence="2 3">
    <name type="scientific">Paenarthrobacter nitroguajacolicus</name>
    <name type="common">Arthrobacter nitroguajacolicus</name>
    <dbReference type="NCBI Taxonomy" id="211146"/>
    <lineage>
        <taxon>Bacteria</taxon>
        <taxon>Bacillati</taxon>
        <taxon>Actinomycetota</taxon>
        <taxon>Actinomycetes</taxon>
        <taxon>Micrococcales</taxon>
        <taxon>Micrococcaceae</taxon>
        <taxon>Paenarthrobacter</taxon>
    </lineage>
</organism>
<accession>A0A558GRF6</accession>
<protein>
    <submittedName>
        <fullName evidence="2">Glyoxalase</fullName>
    </submittedName>
</protein>
<dbReference type="Proteomes" id="UP000316500">
    <property type="component" value="Unassembled WGS sequence"/>
</dbReference>
<evidence type="ECO:0000259" key="1">
    <source>
        <dbReference type="PROSITE" id="PS51819"/>
    </source>
</evidence>
<evidence type="ECO:0000313" key="2">
    <source>
        <dbReference type="EMBL" id="TVU59469.1"/>
    </source>
</evidence>
<dbReference type="PROSITE" id="PS51819">
    <property type="entry name" value="VOC"/>
    <property type="match status" value="1"/>
</dbReference>
<name>A0A558GRF6_PAENT</name>
<feature type="domain" description="VOC" evidence="1">
    <location>
        <begin position="3"/>
        <end position="127"/>
    </location>
</feature>
<dbReference type="InterPro" id="IPR037523">
    <property type="entry name" value="VOC_core"/>
</dbReference>
<dbReference type="OrthoDB" id="4265398at2"/>
<gene>
    <name evidence="2" type="ORF">FQP90_18915</name>
</gene>
<dbReference type="EMBL" id="VNFK01000018">
    <property type="protein sequence ID" value="TVU59469.1"/>
    <property type="molecule type" value="Genomic_DNA"/>
</dbReference>
<comment type="caution">
    <text evidence="2">The sequence shown here is derived from an EMBL/GenBank/DDBJ whole genome shotgun (WGS) entry which is preliminary data.</text>
</comment>